<evidence type="ECO:0000313" key="13">
    <source>
        <dbReference type="Proteomes" id="UP001175271"/>
    </source>
</evidence>
<keyword evidence="4" id="KW-0479">Metal-binding</keyword>
<comment type="caution">
    <text evidence="12">The sequence shown here is derived from an EMBL/GenBank/DDBJ whole genome shotgun (WGS) entry which is preliminary data.</text>
</comment>
<dbReference type="Pfam" id="PF01431">
    <property type="entry name" value="Peptidase_M13"/>
    <property type="match status" value="1"/>
</dbReference>
<dbReference type="GO" id="GO:0046872">
    <property type="term" value="F:metal ion binding"/>
    <property type="evidence" value="ECO:0007669"/>
    <property type="project" value="UniProtKB-KW"/>
</dbReference>
<evidence type="ECO:0000256" key="7">
    <source>
        <dbReference type="ARBA" id="ARBA00023049"/>
    </source>
</evidence>
<feature type="domain" description="Peptidase M13 N-terminal" evidence="11">
    <location>
        <begin position="214"/>
        <end position="606"/>
    </location>
</feature>
<keyword evidence="9" id="KW-0812">Transmembrane</keyword>
<dbReference type="Gene3D" id="3.40.390.10">
    <property type="entry name" value="Collagenase (Catalytic Domain)"/>
    <property type="match status" value="1"/>
</dbReference>
<dbReference type="GO" id="GO:0004222">
    <property type="term" value="F:metalloendopeptidase activity"/>
    <property type="evidence" value="ECO:0007669"/>
    <property type="project" value="InterPro"/>
</dbReference>
<name>A0AA39HTJ3_9BILA</name>
<evidence type="ECO:0000259" key="10">
    <source>
        <dbReference type="Pfam" id="PF01431"/>
    </source>
</evidence>
<comment type="cofactor">
    <cofactor evidence="1">
        <name>Zn(2+)</name>
        <dbReference type="ChEBI" id="CHEBI:29105"/>
    </cofactor>
</comment>
<dbReference type="PANTHER" id="PTHR11733:SF192">
    <property type="entry name" value="NEPRILYSIN-21"/>
    <property type="match status" value="1"/>
</dbReference>
<dbReference type="PROSITE" id="PS51885">
    <property type="entry name" value="NEPRILYSIN"/>
    <property type="match status" value="1"/>
</dbReference>
<feature type="region of interest" description="Disordered" evidence="8">
    <location>
        <begin position="1"/>
        <end position="23"/>
    </location>
</feature>
<evidence type="ECO:0000256" key="3">
    <source>
        <dbReference type="ARBA" id="ARBA00022670"/>
    </source>
</evidence>
<feature type="transmembrane region" description="Helical" evidence="9">
    <location>
        <begin position="128"/>
        <end position="151"/>
    </location>
</feature>
<proteinExistence type="inferred from homology"/>
<dbReference type="InterPro" id="IPR018497">
    <property type="entry name" value="Peptidase_M13_C"/>
</dbReference>
<gene>
    <name evidence="12" type="ORF">QR680_005556</name>
</gene>
<organism evidence="12 13">
    <name type="scientific">Steinernema hermaphroditum</name>
    <dbReference type="NCBI Taxonomy" id="289476"/>
    <lineage>
        <taxon>Eukaryota</taxon>
        <taxon>Metazoa</taxon>
        <taxon>Ecdysozoa</taxon>
        <taxon>Nematoda</taxon>
        <taxon>Chromadorea</taxon>
        <taxon>Rhabditida</taxon>
        <taxon>Tylenchina</taxon>
        <taxon>Panagrolaimomorpha</taxon>
        <taxon>Strongyloidoidea</taxon>
        <taxon>Steinernematidae</taxon>
        <taxon>Steinernema</taxon>
    </lineage>
</organism>
<comment type="similarity">
    <text evidence="2">Belongs to the peptidase M13 family.</text>
</comment>
<feature type="compositionally biased region" description="Basic and acidic residues" evidence="8">
    <location>
        <begin position="1"/>
        <end position="10"/>
    </location>
</feature>
<evidence type="ECO:0000256" key="8">
    <source>
        <dbReference type="SAM" id="MobiDB-lite"/>
    </source>
</evidence>
<evidence type="ECO:0000256" key="5">
    <source>
        <dbReference type="ARBA" id="ARBA00022801"/>
    </source>
</evidence>
<evidence type="ECO:0000256" key="6">
    <source>
        <dbReference type="ARBA" id="ARBA00022833"/>
    </source>
</evidence>
<evidence type="ECO:0000256" key="9">
    <source>
        <dbReference type="SAM" id="Phobius"/>
    </source>
</evidence>
<dbReference type="PANTHER" id="PTHR11733">
    <property type="entry name" value="ZINC METALLOPROTEASE FAMILY M13 NEPRILYSIN-RELATED"/>
    <property type="match status" value="1"/>
</dbReference>
<dbReference type="Pfam" id="PF05649">
    <property type="entry name" value="Peptidase_M13_N"/>
    <property type="match status" value="1"/>
</dbReference>
<dbReference type="SUPFAM" id="SSF55486">
    <property type="entry name" value="Metalloproteases ('zincins'), catalytic domain"/>
    <property type="match status" value="1"/>
</dbReference>
<dbReference type="GO" id="GO:0016485">
    <property type="term" value="P:protein processing"/>
    <property type="evidence" value="ECO:0007669"/>
    <property type="project" value="TreeGrafter"/>
</dbReference>
<dbReference type="PRINTS" id="PR00786">
    <property type="entry name" value="NEPRILYSIN"/>
</dbReference>
<sequence length="874" mass="99192">MENSCTDRHSPQPVSTAHPYGGDADGEEVAKLFAAKMSRNSYAQWNGNGTMKSSLYDDYPCYAAPDFSSTLEKPPIPEHNVGFAASTDSSTVFKTGSTGRPSSNLYLPHRKRKTKTRKCFGTLTRFEFCLIVLSSLLLLSLLSVLLFWLIVLQGYPVLTKGVNFADVRRIHEGLPATSSFDQSAVHHDKVVCTSRECIRIAGFFAANLNDKVDPCDDFYEFACGNYELNKMLPANKPLRHTISDVQSRLHKQVKSVLEETPRDDDESWDRLAKNYYQKCLREDVLEETGAAAFRALLRRVGGWPVLEGTRWKEWEHGWEPQLALLFNRTGINAVVLEVAVSHHPSDSNLTIIELDQPKWGAGSRWPYLSGADDPMIVNYTQMMVETAVNLGADRKTAEADMREAVEFELKLVNFSADEMIRRDPERSNNAFNLDSLKQVFPYINFREYVDTLFAGIANVTNLDTVIVREVEYFRGIQHVLQSTPKRAIANYIGWRVVQGFSPFLPPKMRDPFYEFKANQTGMFNSPIPDRWEDCVTLSIIMLDMPVGKLFVEHFFDNSSMDKMTELTSYLKSAFINQLHKLEWMDAATKERAIEKAHFIQYKSGYPQTLFNATWMAENWGLMEGSKTEPLLDLSVRIKLARVREELLRLKQPQDRSLWFQSPAQVDAFYAPNLNEMIFPAGIMQFPFLTVGVPNYVTYAMVGAVVGHEVSHAFDDQGGRYDKLGNLHDWWDAETAQKFFEKVECFARQYGAVRVDEVGVHLNGRLSVGENIADNGGVKTAYAAYKSWLADTAASEPALPGFQNFTSDQLFFLAYANNWCSMVRPKHYVQLILTDVHAPAKYRAIIPLRNRPEFAAAFNCARGSRMNPEHKCQAW</sequence>
<dbReference type="GO" id="GO:0005886">
    <property type="term" value="C:plasma membrane"/>
    <property type="evidence" value="ECO:0007669"/>
    <property type="project" value="TreeGrafter"/>
</dbReference>
<keyword evidence="3" id="KW-0645">Protease</keyword>
<evidence type="ECO:0000256" key="2">
    <source>
        <dbReference type="ARBA" id="ARBA00007357"/>
    </source>
</evidence>
<feature type="domain" description="Peptidase M13 C-terminal" evidence="10">
    <location>
        <begin position="667"/>
        <end position="872"/>
    </location>
</feature>
<protein>
    <recommendedName>
        <fullName evidence="14">Peptidase M13 C-terminal domain-containing protein</fullName>
    </recommendedName>
</protein>
<dbReference type="AlphaFoldDB" id="A0AA39HTJ3"/>
<keyword evidence="6" id="KW-0862">Zinc</keyword>
<evidence type="ECO:0000259" key="11">
    <source>
        <dbReference type="Pfam" id="PF05649"/>
    </source>
</evidence>
<dbReference type="CDD" id="cd08662">
    <property type="entry name" value="M13"/>
    <property type="match status" value="1"/>
</dbReference>
<dbReference type="EMBL" id="JAUCMV010000003">
    <property type="protein sequence ID" value="KAK0411240.1"/>
    <property type="molecule type" value="Genomic_DNA"/>
</dbReference>
<evidence type="ECO:0000256" key="4">
    <source>
        <dbReference type="ARBA" id="ARBA00022723"/>
    </source>
</evidence>
<keyword evidence="7" id="KW-0482">Metalloprotease</keyword>
<evidence type="ECO:0008006" key="14">
    <source>
        <dbReference type="Google" id="ProtNLM"/>
    </source>
</evidence>
<accession>A0AA39HTJ3</accession>
<keyword evidence="5" id="KW-0378">Hydrolase</keyword>
<dbReference type="InterPro" id="IPR024079">
    <property type="entry name" value="MetalloPept_cat_dom_sf"/>
</dbReference>
<dbReference type="InterPro" id="IPR000718">
    <property type="entry name" value="Peptidase_M13"/>
</dbReference>
<dbReference type="Proteomes" id="UP001175271">
    <property type="component" value="Unassembled WGS sequence"/>
</dbReference>
<keyword evidence="13" id="KW-1185">Reference proteome</keyword>
<keyword evidence="9" id="KW-0472">Membrane</keyword>
<reference evidence="12" key="1">
    <citation type="submission" date="2023-06" db="EMBL/GenBank/DDBJ databases">
        <title>Genomic analysis of the entomopathogenic nematode Steinernema hermaphroditum.</title>
        <authorList>
            <person name="Schwarz E.M."/>
            <person name="Heppert J.K."/>
            <person name="Baniya A."/>
            <person name="Schwartz H.T."/>
            <person name="Tan C.-H."/>
            <person name="Antoshechkin I."/>
            <person name="Sternberg P.W."/>
            <person name="Goodrich-Blair H."/>
            <person name="Dillman A.R."/>
        </authorList>
    </citation>
    <scope>NUCLEOTIDE SEQUENCE</scope>
    <source>
        <strain evidence="12">PS9179</strain>
        <tissue evidence="12">Whole animal</tissue>
    </source>
</reference>
<dbReference type="InterPro" id="IPR042089">
    <property type="entry name" value="Peptidase_M13_dom_2"/>
</dbReference>
<evidence type="ECO:0000256" key="1">
    <source>
        <dbReference type="ARBA" id="ARBA00001947"/>
    </source>
</evidence>
<keyword evidence="9" id="KW-1133">Transmembrane helix</keyword>
<dbReference type="InterPro" id="IPR008753">
    <property type="entry name" value="Peptidase_M13_N"/>
</dbReference>
<evidence type="ECO:0000313" key="12">
    <source>
        <dbReference type="EMBL" id="KAK0411240.1"/>
    </source>
</evidence>
<dbReference type="Gene3D" id="1.10.1380.10">
    <property type="entry name" value="Neutral endopeptidase , domain2"/>
    <property type="match status" value="1"/>
</dbReference>